<name>A0AAP5ECM8_9GAMM</name>
<reference evidence="3" key="1">
    <citation type="submission" date="2023-07" db="EMBL/GenBank/DDBJ databases">
        <title>Functional and genomic diversity of the sorghum phyllosphere microbiome.</title>
        <authorList>
            <person name="Shade A."/>
        </authorList>
    </citation>
    <scope>NUCLEOTIDE SEQUENCE</scope>
    <source>
        <strain evidence="3">SORGH_AS_0457</strain>
    </source>
</reference>
<organism evidence="3 4">
    <name type="scientific">Stenotrophomonas rhizophila</name>
    <dbReference type="NCBI Taxonomy" id="216778"/>
    <lineage>
        <taxon>Bacteria</taxon>
        <taxon>Pseudomonadati</taxon>
        <taxon>Pseudomonadota</taxon>
        <taxon>Gammaproteobacteria</taxon>
        <taxon>Lysobacterales</taxon>
        <taxon>Lysobacteraceae</taxon>
        <taxon>Stenotrophomonas</taxon>
    </lineage>
</organism>
<evidence type="ECO:0000313" key="4">
    <source>
        <dbReference type="Proteomes" id="UP001226084"/>
    </source>
</evidence>
<sequence length="1924" mass="208285">MPSELDLLEARLLALLVDATPDELAAHLAQAVRDTPVAARRPALLQAMASWQAAPSPAPDAWHRECTQVVAAIVSGLGRLQCRRAAGMALHGIANLALGPQGAQLLAWTQQASALPRLLQEGTALPWLCWLSQLPLPTLRGGAWVEPLIAAFPGWLEALLQQADAAHASLHAQLQLPASPLRLALLATAWALWFQQRPCDRPGTRTGQRIATLPAVLEQLDLLGTGARRLCTPVADATALAPLERAMQRLPAAASGADTTRLLAPTLPVAVAAAAVLPALAAAHPQRRTAAVFGTLAAAALGGGLVAWSRNPSAAVATASRTPRAVVHTRAASSGSDIGPRDDAGLQDQAMLLQALWTLRDTASAAGTASLPEHAFAPVEGSPFALAVRAVRQQLMWLYRQDDFLQTLYDERTPPSSLVVANGSLSGTRATSGMRVVLHGQPDAPERILWSSPTETMLNDLQRTVREAGGCFDNAVSARLACALGFYLDQDMHAADYAPALLDPLIQRLEHRLQQQPDGHIRATNETSTLLRLKQQVHALQAIPIRGMEPTWSSWRPDPRSHLGHNAALARSLLLQLSQHPEVIALCWHHHVDPTQLEYPAHGPVRARALQGTRMATLFEAGQPPAALAPLDTMLRGIATLLHAPVRSDGRLRVPEMLAYYAAPLPAVPMDDAQFDDCLAALDRQLAPARPGVPAGARLEVEWDDRSDSPPQQDHQRLLDRLWERFDSAPATWDDALAHQGLVPADGSPLHAAWQAGQRRLQQVFEQPGVWLAMRRANATFHSLRVGADGITARVRGSDRSVVIADGLTDPLPGLLLDQLDALYRITDRLGRFSPGTAVPLINALQFHGALPAPAQLPCPAPVACTQAQLLEAIARVHASWQRRAGPLPPWRQASNELQDLGRLLARRADAATVVHRPALGTATATTLQAALPAFARLIADPAMLELLQREHLPPRWMSVDADGSLRVQDAAGTLHLFNQTRLLDALPLAPWGALREVASQLGGVVRSDGRANVSDILAVHGGCGPREAGHLDGPARCVERLLGELRLGMRADLLHAADALDAADLDQVRQSTTGFLAQRAPGEQTLLEYLARPLLQQGEMAVDQLHRASHYLAAMARTPRALALQAALLRDLGWYTGSHGAPTSPTLLASLTRVAIVLDLGPPSDRDARVLLGYRLHKYPNWGRTFAQIRLDFHDYLRSMGRIPASLLDMAGTLALQDHAPELLADDVPANLVYGNTIASINFVSGVHLAERLRRGLSQQMRFSELITLSAELAGDGAIPDVVRQLTLDARRLPTLDWYVYRQLEQHAALSSPLSPSARIEAALRAFDQRVSDIEQAIGDVLAPLPYRMPLVEAEIRRVFPRFPGVLADEPWNSTEFRLCNDDNHFGRSFPFHEIVAAGVLRGGAAAWRPCRTFVPDSPLNQAQGNPRYEAALQTAYARMKPGLARLADINARYQKRFDAYFRKARRGYGVLIEEALYQRPEEERAALLRGDVQVFTLRTHEPELEAGQETRNDTDPYRGRFGVVYTLMLAGQPRHFQLFPLQSRILPLQLEGALPLGGALQNRKVRLRSGNVATVQVRRGTSLPVDWEAYASDRAPEAGRSSDVIVEPLLAPPLGGGSAPRSPFHALVHPVQEGFFWLDAAAFRREGWAPTSFEDHLDDAPLWLKTVDFVVPFVENVRRISSKNRNEFAMAAFGLYLEWIIVVGPVIGGVAKVLMRPGLKMTMPRFAELSRVLGRGTLDALNPAAGSVALVRVGVSVVQRTARGNLRFLWSFLDPNRPPARAAGVRWAMREGMAIAKEGSSLASPLYEIKVRTVDGIPGAMVSPPPVASGSRTLHLVDPATLTLYGPALQERLGEGGGAAGMLIKVGGSPRTPHVSPGKALKPIKQGPKASDEDDGDELAPLQPPVVLLPDQGPLGVPAARP</sequence>
<dbReference type="RefSeq" id="WP_307105759.1">
    <property type="nucleotide sequence ID" value="NZ_JAUTAS010000001.1"/>
</dbReference>
<proteinExistence type="predicted"/>
<evidence type="ECO:0000256" key="1">
    <source>
        <dbReference type="SAM" id="MobiDB-lite"/>
    </source>
</evidence>
<keyword evidence="2" id="KW-1133">Transmembrane helix</keyword>
<accession>A0AAP5ECM8</accession>
<dbReference type="Proteomes" id="UP001226084">
    <property type="component" value="Unassembled WGS sequence"/>
</dbReference>
<comment type="caution">
    <text evidence="3">The sequence shown here is derived from an EMBL/GenBank/DDBJ whole genome shotgun (WGS) entry which is preliminary data.</text>
</comment>
<evidence type="ECO:0000313" key="3">
    <source>
        <dbReference type="EMBL" id="MDQ1107058.1"/>
    </source>
</evidence>
<feature type="transmembrane region" description="Helical" evidence="2">
    <location>
        <begin position="1690"/>
        <end position="1717"/>
    </location>
</feature>
<feature type="region of interest" description="Disordered" evidence="1">
    <location>
        <begin position="1869"/>
        <end position="1924"/>
    </location>
</feature>
<protein>
    <submittedName>
        <fullName evidence="3">Uncharacterized protein</fullName>
    </submittedName>
</protein>
<feature type="compositionally biased region" description="Low complexity" evidence="1">
    <location>
        <begin position="1907"/>
        <end position="1924"/>
    </location>
</feature>
<evidence type="ECO:0000256" key="2">
    <source>
        <dbReference type="SAM" id="Phobius"/>
    </source>
</evidence>
<gene>
    <name evidence="3" type="ORF">QE424_000217</name>
</gene>
<keyword evidence="2" id="KW-0812">Transmembrane</keyword>
<keyword evidence="2" id="KW-0472">Membrane</keyword>
<dbReference type="EMBL" id="JAUTAS010000001">
    <property type="protein sequence ID" value="MDQ1107058.1"/>
    <property type="molecule type" value="Genomic_DNA"/>
</dbReference>